<evidence type="ECO:0000313" key="1">
    <source>
        <dbReference type="EMBL" id="PVD25237.1"/>
    </source>
</evidence>
<comment type="caution">
    <text evidence="1">The sequence shown here is derived from an EMBL/GenBank/DDBJ whole genome shotgun (WGS) entry which is preliminary data.</text>
</comment>
<organism evidence="1 2">
    <name type="scientific">Pomacea canaliculata</name>
    <name type="common">Golden apple snail</name>
    <dbReference type="NCBI Taxonomy" id="400727"/>
    <lineage>
        <taxon>Eukaryota</taxon>
        <taxon>Metazoa</taxon>
        <taxon>Spiralia</taxon>
        <taxon>Lophotrochozoa</taxon>
        <taxon>Mollusca</taxon>
        <taxon>Gastropoda</taxon>
        <taxon>Caenogastropoda</taxon>
        <taxon>Architaenioglossa</taxon>
        <taxon>Ampullarioidea</taxon>
        <taxon>Ampullariidae</taxon>
        <taxon>Pomacea</taxon>
    </lineage>
</organism>
<evidence type="ECO:0000313" key="2">
    <source>
        <dbReference type="Proteomes" id="UP000245119"/>
    </source>
</evidence>
<keyword evidence="2" id="KW-1185">Reference proteome</keyword>
<dbReference type="EMBL" id="PZQS01000009">
    <property type="protein sequence ID" value="PVD25237.1"/>
    <property type="molecule type" value="Genomic_DNA"/>
</dbReference>
<accession>A0A2T7NVN8</accession>
<dbReference type="AlphaFoldDB" id="A0A2T7NVN8"/>
<sequence>MAQTWRGRSSDHLQVNHDLQVNTVQYFKVFIEISLHIADLPDLKGFSRRQHSSTMPGVSGVNFGDLLPHRMIATLVLLLAMSILLPSEADMGAQDLVWLEVDCGTSDENLSSTLQDLINIPKLLFVKELGTSKFIMVLREPDLAQLSLKDVTEVLPVELFDDTAVRPGVSWPPHPHISSTNLTLFTFLPSFQGQTIQQLYAELTYDIRSIGPILKNIPHEVYISKGSIPIRGYLFINMLDNITTITKAIQDIFGGPQIMSVDVSHVQILPLAN</sequence>
<protein>
    <submittedName>
        <fullName evidence="1">Uncharacterized protein</fullName>
    </submittedName>
</protein>
<gene>
    <name evidence="1" type="ORF">C0Q70_15735</name>
</gene>
<proteinExistence type="predicted"/>
<reference evidence="1 2" key="1">
    <citation type="submission" date="2018-04" db="EMBL/GenBank/DDBJ databases">
        <title>The genome of golden apple snail Pomacea canaliculata provides insight into stress tolerance and invasive adaptation.</title>
        <authorList>
            <person name="Liu C."/>
            <person name="Liu B."/>
            <person name="Ren Y."/>
            <person name="Zhang Y."/>
            <person name="Wang H."/>
            <person name="Li S."/>
            <person name="Jiang F."/>
            <person name="Yin L."/>
            <person name="Zhang G."/>
            <person name="Qian W."/>
            <person name="Fan W."/>
        </authorList>
    </citation>
    <scope>NUCLEOTIDE SEQUENCE [LARGE SCALE GENOMIC DNA]</scope>
    <source>
        <strain evidence="1">SZHN2017</strain>
        <tissue evidence="1">Muscle</tissue>
    </source>
</reference>
<name>A0A2T7NVN8_POMCA</name>
<dbReference type="Proteomes" id="UP000245119">
    <property type="component" value="Linkage Group LG9"/>
</dbReference>